<dbReference type="Proteomes" id="UP000289340">
    <property type="component" value="Chromosome 10"/>
</dbReference>
<feature type="chain" id="PRO_5019089967" description="Protein TAPETUM DETERMINANT 1" evidence="2">
    <location>
        <begin position="24"/>
        <end position="121"/>
    </location>
</feature>
<sequence>MTNSIIKIFNIILFLALVSKGYSQCSLHDIHISQKQTGATIHGKKEWSVTIANWCSCYQSNVMLNCKGFQSVEPIDPQFLKISGNVCLVSNGQPLFRGVTVFNYAWDKPFPFIPISSKITC</sequence>
<accession>A0A445ITH7</accession>
<organism evidence="3 4">
    <name type="scientific">Glycine soja</name>
    <name type="common">Wild soybean</name>
    <dbReference type="NCBI Taxonomy" id="3848"/>
    <lineage>
        <taxon>Eukaryota</taxon>
        <taxon>Viridiplantae</taxon>
        <taxon>Streptophyta</taxon>
        <taxon>Embryophyta</taxon>
        <taxon>Tracheophyta</taxon>
        <taxon>Spermatophyta</taxon>
        <taxon>Magnoliopsida</taxon>
        <taxon>eudicotyledons</taxon>
        <taxon>Gunneridae</taxon>
        <taxon>Pentapetalae</taxon>
        <taxon>rosids</taxon>
        <taxon>fabids</taxon>
        <taxon>Fabales</taxon>
        <taxon>Fabaceae</taxon>
        <taxon>Papilionoideae</taxon>
        <taxon>50 kb inversion clade</taxon>
        <taxon>NPAAA clade</taxon>
        <taxon>indigoferoid/millettioid clade</taxon>
        <taxon>Phaseoleae</taxon>
        <taxon>Glycine</taxon>
        <taxon>Glycine subgen. Soja</taxon>
    </lineage>
</organism>
<evidence type="ECO:0000256" key="2">
    <source>
        <dbReference type="SAM" id="SignalP"/>
    </source>
</evidence>
<evidence type="ECO:0008006" key="5">
    <source>
        <dbReference type="Google" id="ProtNLM"/>
    </source>
</evidence>
<evidence type="ECO:0000256" key="1">
    <source>
        <dbReference type="ARBA" id="ARBA00022729"/>
    </source>
</evidence>
<keyword evidence="4" id="KW-1185">Reference proteome</keyword>
<gene>
    <name evidence="3" type="ORF">D0Y65_028277</name>
</gene>
<dbReference type="EMBL" id="QZWG01000010">
    <property type="protein sequence ID" value="RZB89358.1"/>
    <property type="molecule type" value="Genomic_DNA"/>
</dbReference>
<evidence type="ECO:0000313" key="4">
    <source>
        <dbReference type="Proteomes" id="UP000289340"/>
    </source>
</evidence>
<comment type="caution">
    <text evidence="3">The sequence shown here is derived from an EMBL/GenBank/DDBJ whole genome shotgun (WGS) entry which is preliminary data.</text>
</comment>
<evidence type="ECO:0000313" key="3">
    <source>
        <dbReference type="EMBL" id="RZB89358.1"/>
    </source>
</evidence>
<keyword evidence="1 2" id="KW-0732">Signal</keyword>
<feature type="signal peptide" evidence="2">
    <location>
        <begin position="1"/>
        <end position="23"/>
    </location>
</feature>
<dbReference type="PANTHER" id="PTHR33184:SF80">
    <property type="entry name" value="BETA-1,3-N-ACETYLGLUCOSAMINYLTRANSFERASE FAMILY PROTEIN"/>
    <property type="match status" value="1"/>
</dbReference>
<dbReference type="GO" id="GO:0001709">
    <property type="term" value="P:cell fate determination"/>
    <property type="evidence" value="ECO:0007669"/>
    <property type="project" value="TreeGrafter"/>
</dbReference>
<proteinExistence type="predicted"/>
<dbReference type="PANTHER" id="PTHR33184">
    <property type="entry name" value="PROTEIN TAPETUM DETERMINANT 1-LIKE-RELATED"/>
    <property type="match status" value="1"/>
</dbReference>
<dbReference type="InterPro" id="IPR040361">
    <property type="entry name" value="TPD1"/>
</dbReference>
<protein>
    <recommendedName>
        <fullName evidence="5">Protein TAPETUM DETERMINANT 1</fullName>
    </recommendedName>
</protein>
<reference evidence="3 4" key="1">
    <citation type="submission" date="2018-09" db="EMBL/GenBank/DDBJ databases">
        <title>A high-quality reference genome of wild soybean provides a powerful tool to mine soybean genomes.</title>
        <authorList>
            <person name="Xie M."/>
            <person name="Chung C.Y.L."/>
            <person name="Li M.-W."/>
            <person name="Wong F.-L."/>
            <person name="Chan T.-F."/>
            <person name="Lam H.-M."/>
        </authorList>
    </citation>
    <scope>NUCLEOTIDE SEQUENCE [LARGE SCALE GENOMIC DNA]</scope>
    <source>
        <strain evidence="4">cv. W05</strain>
        <tissue evidence="3">Hypocotyl of etiolated seedlings</tissue>
    </source>
</reference>
<dbReference type="Pfam" id="PF24068">
    <property type="entry name" value="TPD1_C"/>
    <property type="match status" value="1"/>
</dbReference>
<name>A0A445ITH7_GLYSO</name>
<dbReference type="AlphaFoldDB" id="A0A445ITH7"/>